<dbReference type="STRING" id="3088.A0A383V5P0"/>
<dbReference type="PANTHER" id="PTHR12992">
    <property type="entry name" value="NUDIX HYDROLASE"/>
    <property type="match status" value="1"/>
</dbReference>
<comment type="cofactor">
    <cofactor evidence="1">
        <name>Mn(2+)</name>
        <dbReference type="ChEBI" id="CHEBI:29035"/>
    </cofactor>
</comment>
<proteinExistence type="predicted"/>
<dbReference type="CDD" id="cd03426">
    <property type="entry name" value="NUDIX_CoAse_Nudt7"/>
    <property type="match status" value="1"/>
</dbReference>
<reference evidence="8 9" key="1">
    <citation type="submission" date="2016-10" db="EMBL/GenBank/DDBJ databases">
        <authorList>
            <person name="Cai Z."/>
        </authorList>
    </citation>
    <scope>NUCLEOTIDE SEQUENCE [LARGE SCALE GENOMIC DNA]</scope>
</reference>
<gene>
    <name evidence="8" type="ORF">BQ4739_LOCUS1466</name>
</gene>
<evidence type="ECO:0000256" key="4">
    <source>
        <dbReference type="ARBA" id="ARBA00022801"/>
    </source>
</evidence>
<dbReference type="PROSITE" id="PS51462">
    <property type="entry name" value="NUDIX"/>
    <property type="match status" value="1"/>
</dbReference>
<evidence type="ECO:0000256" key="2">
    <source>
        <dbReference type="ARBA" id="ARBA00001946"/>
    </source>
</evidence>
<name>A0A383V5P0_TETOB</name>
<dbReference type="InterPro" id="IPR000086">
    <property type="entry name" value="NUDIX_hydrolase_dom"/>
</dbReference>
<keyword evidence="5" id="KW-0460">Magnesium</keyword>
<keyword evidence="4" id="KW-0378">Hydrolase</keyword>
<feature type="domain" description="Nudix hydrolase" evidence="7">
    <location>
        <begin position="34"/>
        <end position="168"/>
    </location>
</feature>
<evidence type="ECO:0000256" key="1">
    <source>
        <dbReference type="ARBA" id="ARBA00001936"/>
    </source>
</evidence>
<keyword evidence="6" id="KW-0464">Manganese</keyword>
<keyword evidence="3" id="KW-0479">Metal-binding</keyword>
<dbReference type="Pfam" id="PF00293">
    <property type="entry name" value="NUDIX"/>
    <property type="match status" value="1"/>
</dbReference>
<dbReference type="NCBIfam" id="NF007980">
    <property type="entry name" value="PRK10707.1"/>
    <property type="match status" value="1"/>
</dbReference>
<keyword evidence="9" id="KW-1185">Reference proteome</keyword>
<dbReference type="EMBL" id="FNXT01000114">
    <property type="protein sequence ID" value="SZX60925.1"/>
    <property type="molecule type" value="Genomic_DNA"/>
</dbReference>
<dbReference type="GO" id="GO:0046872">
    <property type="term" value="F:metal ion binding"/>
    <property type="evidence" value="ECO:0007669"/>
    <property type="project" value="UniProtKB-KW"/>
</dbReference>
<evidence type="ECO:0000256" key="3">
    <source>
        <dbReference type="ARBA" id="ARBA00022723"/>
    </source>
</evidence>
<organism evidence="8 9">
    <name type="scientific">Tetradesmus obliquus</name>
    <name type="common">Green alga</name>
    <name type="synonym">Acutodesmus obliquus</name>
    <dbReference type="NCBI Taxonomy" id="3088"/>
    <lineage>
        <taxon>Eukaryota</taxon>
        <taxon>Viridiplantae</taxon>
        <taxon>Chlorophyta</taxon>
        <taxon>core chlorophytes</taxon>
        <taxon>Chlorophyceae</taxon>
        <taxon>CS clade</taxon>
        <taxon>Sphaeropleales</taxon>
        <taxon>Scenedesmaceae</taxon>
        <taxon>Tetradesmus</taxon>
    </lineage>
</organism>
<dbReference type="GO" id="GO:0005737">
    <property type="term" value="C:cytoplasm"/>
    <property type="evidence" value="ECO:0007669"/>
    <property type="project" value="UniProtKB-ARBA"/>
</dbReference>
<dbReference type="GO" id="GO:0010945">
    <property type="term" value="F:coenzyme A diphosphatase activity"/>
    <property type="evidence" value="ECO:0007669"/>
    <property type="project" value="InterPro"/>
</dbReference>
<dbReference type="InterPro" id="IPR045121">
    <property type="entry name" value="CoAse"/>
</dbReference>
<accession>A0A383V5P0</accession>
<evidence type="ECO:0000256" key="6">
    <source>
        <dbReference type="ARBA" id="ARBA00023211"/>
    </source>
</evidence>
<dbReference type="FunFam" id="3.90.79.10:FF:000036">
    <property type="entry name" value="Nudix hydrolase 11"/>
    <property type="match status" value="1"/>
</dbReference>
<dbReference type="AlphaFoldDB" id="A0A383V5P0"/>
<evidence type="ECO:0000259" key="7">
    <source>
        <dbReference type="PROSITE" id="PS51462"/>
    </source>
</evidence>
<evidence type="ECO:0000313" key="9">
    <source>
        <dbReference type="Proteomes" id="UP000256970"/>
    </source>
</evidence>
<dbReference type="Proteomes" id="UP000256970">
    <property type="component" value="Unassembled WGS sequence"/>
</dbReference>
<dbReference type="PANTHER" id="PTHR12992:SF24">
    <property type="entry name" value="PEROXISOMAL COENZYME A DIPHOSPHATASE NUDT7"/>
    <property type="match status" value="1"/>
</dbReference>
<dbReference type="GO" id="GO:0008893">
    <property type="term" value="F:guanosine-3',5'-bis(diphosphate) 3'-diphosphatase activity"/>
    <property type="evidence" value="ECO:0007669"/>
    <property type="project" value="UniProtKB-ARBA"/>
</dbReference>
<dbReference type="InterPro" id="IPR015797">
    <property type="entry name" value="NUDIX_hydrolase-like_dom_sf"/>
</dbReference>
<protein>
    <recommendedName>
        <fullName evidence="7">Nudix hydrolase domain-containing protein</fullName>
    </recommendedName>
</protein>
<evidence type="ECO:0000256" key="5">
    <source>
        <dbReference type="ARBA" id="ARBA00022842"/>
    </source>
</evidence>
<comment type="cofactor">
    <cofactor evidence="2">
        <name>Mg(2+)</name>
        <dbReference type="ChEBI" id="CHEBI:18420"/>
    </cofactor>
</comment>
<dbReference type="GO" id="GO:0015937">
    <property type="term" value="P:coenzyme A biosynthetic process"/>
    <property type="evidence" value="ECO:0007669"/>
    <property type="project" value="UniProtKB-ARBA"/>
</dbReference>
<evidence type="ECO:0000313" key="8">
    <source>
        <dbReference type="EMBL" id="SZX60925.1"/>
    </source>
</evidence>
<dbReference type="Gene3D" id="3.90.79.10">
    <property type="entry name" value="Nucleoside Triphosphate Pyrophosphohydrolase"/>
    <property type="match status" value="1"/>
</dbReference>
<dbReference type="GO" id="GO:0015938">
    <property type="term" value="P:coenzyme A catabolic process"/>
    <property type="evidence" value="ECO:0007669"/>
    <property type="project" value="TreeGrafter"/>
</dbReference>
<dbReference type="SUPFAM" id="SSF55811">
    <property type="entry name" value="Nudix"/>
    <property type="match status" value="1"/>
</dbReference>
<sequence>MVGTRATRRRNEGIQQIAERLRSLPEEQHEPVSSKLAAVLVPLFQDEDGVVKVWLTQRAMHLNSHKGEVCLPGGKRDPTDPDDAFTAKREAQEEMGLQPSSVQVLCQLAPMLSKHLYSVTPVVAQVPADFQPQPNADEVDAVFAMPLSAFLDAHQHIHWDVRSKSTTQRFYRVHSFDYQGYVVWGLTAVIMIRVAELALGRPPDFEVEHPSNARKPRM</sequence>